<dbReference type="AlphaFoldDB" id="A0A930YHW5"/>
<gene>
    <name evidence="2" type="ORF">ISU10_07350</name>
</gene>
<reference evidence="2" key="1">
    <citation type="submission" date="2020-11" db="EMBL/GenBank/DDBJ databases">
        <title>Nocardioides cynanchi sp. nov., isolated from soil of rhizosphere of Cynanchum wilfordii.</title>
        <authorList>
            <person name="Lee J.-S."/>
            <person name="Suh M.K."/>
            <person name="Kim J.-S."/>
        </authorList>
    </citation>
    <scope>NUCLEOTIDE SEQUENCE</scope>
    <source>
        <strain evidence="2">KCTC 19276</strain>
    </source>
</reference>
<proteinExistence type="predicted"/>
<comment type="caution">
    <text evidence="2">The sequence shown here is derived from an EMBL/GenBank/DDBJ whole genome shotgun (WGS) entry which is preliminary data.</text>
</comment>
<protein>
    <submittedName>
        <fullName evidence="2">Uncharacterized protein</fullName>
    </submittedName>
</protein>
<dbReference type="Proteomes" id="UP000660668">
    <property type="component" value="Unassembled WGS sequence"/>
</dbReference>
<sequence length="121" mass="12193">MIDKSGFTSRSVGLAIFGLLSLGDMATLALTDGKSPPYAVAAVAALLGLVSLVLVVHAHLDPRRPLRLLIALRVLSAVTALPAFFVSDVPAGAQAAAAGVVVLTAVGVLLTARGRALAVAR</sequence>
<name>A0A930YHW5_9ACTN</name>
<dbReference type="RefSeq" id="WP_194695717.1">
    <property type="nucleotide sequence ID" value="NZ_JADKPO010000007.1"/>
</dbReference>
<organism evidence="2 3">
    <name type="scientific">Nocardioides agariphilus</name>
    <dbReference type="NCBI Taxonomy" id="433664"/>
    <lineage>
        <taxon>Bacteria</taxon>
        <taxon>Bacillati</taxon>
        <taxon>Actinomycetota</taxon>
        <taxon>Actinomycetes</taxon>
        <taxon>Propionibacteriales</taxon>
        <taxon>Nocardioidaceae</taxon>
        <taxon>Nocardioides</taxon>
    </lineage>
</organism>
<keyword evidence="3" id="KW-1185">Reference proteome</keyword>
<evidence type="ECO:0000313" key="2">
    <source>
        <dbReference type="EMBL" id="MBF4767577.1"/>
    </source>
</evidence>
<keyword evidence="1" id="KW-0812">Transmembrane</keyword>
<feature type="transmembrane region" description="Helical" evidence="1">
    <location>
        <begin position="37"/>
        <end position="56"/>
    </location>
</feature>
<keyword evidence="1" id="KW-0472">Membrane</keyword>
<feature type="transmembrane region" description="Helical" evidence="1">
    <location>
        <begin position="68"/>
        <end position="85"/>
    </location>
</feature>
<feature type="transmembrane region" description="Helical" evidence="1">
    <location>
        <begin position="91"/>
        <end position="112"/>
    </location>
</feature>
<feature type="transmembrane region" description="Helical" evidence="1">
    <location>
        <begin position="12"/>
        <end position="31"/>
    </location>
</feature>
<evidence type="ECO:0000256" key="1">
    <source>
        <dbReference type="SAM" id="Phobius"/>
    </source>
</evidence>
<dbReference type="EMBL" id="JADKPO010000007">
    <property type="protein sequence ID" value="MBF4767577.1"/>
    <property type="molecule type" value="Genomic_DNA"/>
</dbReference>
<keyword evidence="1" id="KW-1133">Transmembrane helix</keyword>
<evidence type="ECO:0000313" key="3">
    <source>
        <dbReference type="Proteomes" id="UP000660668"/>
    </source>
</evidence>
<accession>A0A930YHW5</accession>